<dbReference type="Gene3D" id="3.40.50.720">
    <property type="entry name" value="NAD(P)-binding Rossmann-like Domain"/>
    <property type="match status" value="1"/>
</dbReference>
<dbReference type="RefSeq" id="WP_212231906.1">
    <property type="nucleotide sequence ID" value="NZ_JAGUCN010000043.1"/>
</dbReference>
<dbReference type="InterPro" id="IPR051122">
    <property type="entry name" value="SDR_DHRS6-like"/>
</dbReference>
<dbReference type="Pfam" id="PF13561">
    <property type="entry name" value="adh_short_C2"/>
    <property type="match status" value="1"/>
</dbReference>
<keyword evidence="2" id="KW-0560">Oxidoreductase</keyword>
<comment type="similarity">
    <text evidence="1">Belongs to the short-chain dehydrogenases/reductases (SDR) family.</text>
</comment>
<evidence type="ECO:0000256" key="1">
    <source>
        <dbReference type="ARBA" id="ARBA00006484"/>
    </source>
</evidence>
<dbReference type="NCBIfam" id="NF005754">
    <property type="entry name" value="PRK07578.1"/>
    <property type="match status" value="1"/>
</dbReference>
<gene>
    <name evidence="3" type="ORF">KEM09_21370</name>
</gene>
<dbReference type="CDD" id="cd11731">
    <property type="entry name" value="Lin1944_like_SDR_c"/>
    <property type="match status" value="1"/>
</dbReference>
<evidence type="ECO:0000313" key="4">
    <source>
        <dbReference type="Proteomes" id="UP000721861"/>
    </source>
</evidence>
<organism evidence="3 4">
    <name type="scientific">Carboxylicivirga mesophila</name>
    <dbReference type="NCBI Taxonomy" id="1166478"/>
    <lineage>
        <taxon>Bacteria</taxon>
        <taxon>Pseudomonadati</taxon>
        <taxon>Bacteroidota</taxon>
        <taxon>Bacteroidia</taxon>
        <taxon>Marinilabiliales</taxon>
        <taxon>Marinilabiliaceae</taxon>
        <taxon>Carboxylicivirga</taxon>
    </lineage>
</organism>
<dbReference type="InterPro" id="IPR036291">
    <property type="entry name" value="NAD(P)-bd_dom_sf"/>
</dbReference>
<evidence type="ECO:0000256" key="2">
    <source>
        <dbReference type="ARBA" id="ARBA00023002"/>
    </source>
</evidence>
<proteinExistence type="inferred from homology"/>
<accession>A0ABS5KFX7</accession>
<name>A0ABS5KFX7_9BACT</name>
<dbReference type="PANTHER" id="PTHR43477:SF1">
    <property type="entry name" value="DIHYDROANTICAPSIN 7-DEHYDROGENASE"/>
    <property type="match status" value="1"/>
</dbReference>
<keyword evidence="4" id="KW-1185">Reference proteome</keyword>
<dbReference type="PANTHER" id="PTHR43477">
    <property type="entry name" value="DIHYDROANTICAPSIN 7-DEHYDROGENASE"/>
    <property type="match status" value="1"/>
</dbReference>
<protein>
    <submittedName>
        <fullName evidence="3">Short chain dehydrogenase</fullName>
    </submittedName>
</protein>
<dbReference type="SUPFAM" id="SSF51735">
    <property type="entry name" value="NAD(P)-binding Rossmann-fold domains"/>
    <property type="match status" value="1"/>
</dbReference>
<dbReference type="EMBL" id="JAGUCN010000043">
    <property type="protein sequence ID" value="MBS2213973.1"/>
    <property type="molecule type" value="Genomic_DNA"/>
</dbReference>
<reference evidence="3 4" key="1">
    <citation type="journal article" date="2014" name="Int. J. Syst. Evol. Microbiol.">
        <title>Carboxylicivirga gen. nov. in the family Marinilabiliaceae with two novel species, Carboxylicivirga mesophila sp. nov. and Carboxylicivirga taeanensis sp. nov., and reclassification of Cytophaga fermentans as Saccharicrinis fermentans gen. nov., comb. nov.</title>
        <authorList>
            <person name="Yang S.H."/>
            <person name="Seo H.S."/>
            <person name="Woo J.H."/>
            <person name="Oh H.M."/>
            <person name="Jang H."/>
            <person name="Lee J.H."/>
            <person name="Kim S.J."/>
            <person name="Kwon K.K."/>
        </authorList>
    </citation>
    <scope>NUCLEOTIDE SEQUENCE [LARGE SCALE GENOMIC DNA]</scope>
    <source>
        <strain evidence="3 4">JCM 18290</strain>
    </source>
</reference>
<dbReference type="InterPro" id="IPR002347">
    <property type="entry name" value="SDR_fam"/>
</dbReference>
<evidence type="ECO:0000313" key="3">
    <source>
        <dbReference type="EMBL" id="MBS2213973.1"/>
    </source>
</evidence>
<comment type="caution">
    <text evidence="3">The sequence shown here is derived from an EMBL/GenBank/DDBJ whole genome shotgun (WGS) entry which is preliminary data.</text>
</comment>
<sequence>MRIIVLGYKGNVGRPLVDVLQKSGHEVLRVSRSDGDYQLDYTDSDAIEAFYKRIGQFDAVILVAGQDGYFGPMESIGKDEFAIGFDKKMMGQFNMVLIGQKYINQGGHFILTSGILSDVPNPNSLVLGTVNAAVNAFAKHASTMLERDIKINVISPGVVTTAPDTIIGHASVNSTQLAKAYEKVLHSHESGKVYKAWNLKAEGVLYRDLLD</sequence>
<dbReference type="Proteomes" id="UP000721861">
    <property type="component" value="Unassembled WGS sequence"/>
</dbReference>